<dbReference type="InterPro" id="IPR021784">
    <property type="entry name" value="DUF3349"/>
</dbReference>
<comment type="caution">
    <text evidence="1">The sequence shown here is derived from an EMBL/GenBank/DDBJ whole genome shotgun (WGS) entry which is preliminary data.</text>
</comment>
<organism evidence="1 4">
    <name type="scientific">Mycobacteroides immunogenum</name>
    <dbReference type="NCBI Taxonomy" id="83262"/>
    <lineage>
        <taxon>Bacteria</taxon>
        <taxon>Bacillati</taxon>
        <taxon>Actinomycetota</taxon>
        <taxon>Actinomycetes</taxon>
        <taxon>Mycobacteriales</taxon>
        <taxon>Mycobacteriaceae</taxon>
        <taxon>Mycobacteroides</taxon>
    </lineage>
</organism>
<dbReference type="EMBL" id="LJFS01000031">
    <property type="protein sequence ID" value="KPG29159.1"/>
    <property type="molecule type" value="Genomic_DNA"/>
</dbReference>
<evidence type="ECO:0000313" key="5">
    <source>
        <dbReference type="Proteomes" id="UP000037962"/>
    </source>
</evidence>
<gene>
    <name evidence="1" type="ORF">AN908_15100</name>
    <name evidence="2" type="ORF">AN912_20915</name>
    <name evidence="3" type="ORF">AWB85_07855</name>
</gene>
<dbReference type="OrthoDB" id="4350726at2"/>
<dbReference type="AlphaFoldDB" id="A0A0N1CCM7"/>
<dbReference type="GeneID" id="45765810"/>
<dbReference type="Proteomes" id="UP000186919">
    <property type="component" value="Unassembled WGS sequence"/>
</dbReference>
<protein>
    <recommendedName>
        <fullName evidence="7">Endonuclease</fullName>
    </recommendedName>
</protein>
<evidence type="ECO:0000313" key="4">
    <source>
        <dbReference type="Proteomes" id="UP000037843"/>
    </source>
</evidence>
<dbReference type="Proteomes" id="UP000037962">
    <property type="component" value="Unassembled WGS sequence"/>
</dbReference>
<evidence type="ECO:0000313" key="3">
    <source>
        <dbReference type="EMBL" id="OAT68880.1"/>
    </source>
</evidence>
<dbReference type="STRING" id="83262.BAB75_18230"/>
<evidence type="ECO:0000313" key="1">
    <source>
        <dbReference type="EMBL" id="KPG09672.1"/>
    </source>
</evidence>
<sequence length="109" mass="11554">MTSTSIIGSIVSWLSAGYPEGVPPTDRFPLLALLRRTLTEEQVKEVVAKLTDPESSAQVDGVVSKDEIEKFISDVTKDEPTAQDISRVASRLAAGGWPLAGVDATALNA</sequence>
<name>A0A0N1CCM7_9MYCO</name>
<accession>A0A0N1CCM7</accession>
<dbReference type="EMBL" id="LJFO01000008">
    <property type="protein sequence ID" value="KPG09672.1"/>
    <property type="molecule type" value="Genomic_DNA"/>
</dbReference>
<dbReference type="RefSeq" id="WP_043078710.1">
    <property type="nucleotide sequence ID" value="NZ_CP011530.1"/>
</dbReference>
<dbReference type="Proteomes" id="UP000037843">
    <property type="component" value="Unassembled WGS sequence"/>
</dbReference>
<dbReference type="EMBL" id="LQYE01000012">
    <property type="protein sequence ID" value="OAT68880.1"/>
    <property type="molecule type" value="Genomic_DNA"/>
</dbReference>
<dbReference type="Gene3D" id="1.10.10.2390">
    <property type="match status" value="1"/>
</dbReference>
<evidence type="ECO:0000313" key="2">
    <source>
        <dbReference type="EMBL" id="KPG29159.1"/>
    </source>
</evidence>
<keyword evidence="5" id="KW-1185">Reference proteome</keyword>
<dbReference type="KEGG" id="miz:BAB75_18230"/>
<evidence type="ECO:0000313" key="6">
    <source>
        <dbReference type="Proteomes" id="UP000186919"/>
    </source>
</evidence>
<dbReference type="Pfam" id="PF11829">
    <property type="entry name" value="DUF3349"/>
    <property type="match status" value="1"/>
</dbReference>
<dbReference type="PATRIC" id="fig|83262.10.peg.1403"/>
<reference evidence="4 5" key="1">
    <citation type="submission" date="2015-09" db="EMBL/GenBank/DDBJ databases">
        <title>Genome Sequences of Mycobacterium immunogenum Isolates, Recuperated from a Chloraminated Drinking Water Distribution System Simulator Subjected to Episodes of Nitrification.</title>
        <authorList>
            <person name="Gomez-Alvarez V."/>
            <person name="Revetta R.P."/>
        </authorList>
    </citation>
    <scope>NUCLEOTIDE SEQUENCE [LARGE SCALE GENOMIC DNA]</scope>
    <source>
        <strain evidence="1 4">H008</strain>
        <strain evidence="2 5">H076</strain>
    </source>
</reference>
<dbReference type="Gene3D" id="6.10.140.2080">
    <property type="match status" value="1"/>
</dbReference>
<reference evidence="3 6" key="2">
    <citation type="submission" date="2016-01" db="EMBL/GenBank/DDBJ databases">
        <title>Mycobacterium immunogenum strain CD11_6 genome sequencing and assembly.</title>
        <authorList>
            <person name="Kaur G."/>
            <person name="Nair G.R."/>
            <person name="Mayilraj S."/>
        </authorList>
    </citation>
    <scope>NUCLEOTIDE SEQUENCE [LARGE SCALE GENOMIC DNA]</scope>
    <source>
        <strain evidence="3 6">CD11-6</strain>
    </source>
</reference>
<proteinExistence type="predicted"/>
<evidence type="ECO:0008006" key="7">
    <source>
        <dbReference type="Google" id="ProtNLM"/>
    </source>
</evidence>